<dbReference type="SUPFAM" id="SSF54637">
    <property type="entry name" value="Thioesterase/thiol ester dehydrase-isomerase"/>
    <property type="match status" value="1"/>
</dbReference>
<feature type="region of interest" description="Disordered" evidence="1">
    <location>
        <begin position="1"/>
        <end position="28"/>
    </location>
</feature>
<dbReference type="InterPro" id="IPR029069">
    <property type="entry name" value="HotDog_dom_sf"/>
</dbReference>
<evidence type="ECO:0008006" key="4">
    <source>
        <dbReference type="Google" id="ProtNLM"/>
    </source>
</evidence>
<protein>
    <recommendedName>
        <fullName evidence="4">N-terminal of MaoC-like dehydratase domain-containing protein</fullName>
    </recommendedName>
</protein>
<dbReference type="KEGG" id="toy:FO059_14035"/>
<dbReference type="GO" id="GO:0019171">
    <property type="term" value="F:(3R)-hydroxyacyl-[acyl-carrier-protein] dehydratase activity"/>
    <property type="evidence" value="ECO:0007669"/>
    <property type="project" value="TreeGrafter"/>
</dbReference>
<dbReference type="Gene3D" id="3.10.129.10">
    <property type="entry name" value="Hotdog Thioesterase"/>
    <property type="match status" value="2"/>
</dbReference>
<evidence type="ECO:0000313" key="2">
    <source>
        <dbReference type="EMBL" id="QDQ98227.1"/>
    </source>
</evidence>
<reference evidence="2 3" key="2">
    <citation type="submission" date="2019-07" db="EMBL/GenBank/DDBJ databases">
        <authorList>
            <person name="Huang Y."/>
        </authorList>
    </citation>
    <scope>NUCLEOTIDE SEQUENCE [LARGE SCALE GENOMIC DNA]</scope>
    <source>
        <strain evidence="2 3">HY188</strain>
    </source>
</reference>
<evidence type="ECO:0000256" key="1">
    <source>
        <dbReference type="SAM" id="MobiDB-lite"/>
    </source>
</evidence>
<proteinExistence type="predicted"/>
<dbReference type="EMBL" id="CP041765">
    <property type="protein sequence ID" value="QDQ98227.1"/>
    <property type="molecule type" value="Genomic_DNA"/>
</dbReference>
<accession>A0A516X582</accession>
<dbReference type="AlphaFoldDB" id="A0A516X582"/>
<name>A0A516X582_9ACTN</name>
<reference evidence="2 3" key="1">
    <citation type="submission" date="2019-07" db="EMBL/GenBank/DDBJ databases">
        <title>Tomitella cavernea sp. nov., an actinomycete isolated from soil.</title>
        <authorList>
            <person name="Cheng J."/>
        </authorList>
    </citation>
    <scope>NUCLEOTIDE SEQUENCE [LARGE SCALE GENOMIC DNA]</scope>
    <source>
        <strain evidence="2 3">HY188</strain>
    </source>
</reference>
<dbReference type="InterPro" id="IPR052741">
    <property type="entry name" value="Mitochondrial_HTD2"/>
</dbReference>
<dbReference type="PANTHER" id="PTHR28152:SF1">
    <property type="entry name" value="HYDROXYACYL-THIOESTER DEHYDRATASE TYPE 2, MITOCHONDRIAL"/>
    <property type="match status" value="1"/>
</dbReference>
<sequence>MIGGPGRDGAARGGSGQDDPGAGAPPAVFAEIAEHWRPEPEAAEEVLSPWPAAALAALLGADPPAEDGGALPPLWHEVYLRDRPRIEDLGEDGHLLGGPLLPPIPRRRRMFGGARIVVHDPLRIGERVRRTSAVRNVRARHGRSGWLLLVTELHEFEAGGNLRVEDERDIVYRMPDDVRGAPAVRIGVGDASGPAAEGPAAGPILRLEADERLLMLTSALTYNPHRIHYDRDYATGVEGHPDLVVHGPLLALEGIEAARRIGGRHPDRVDYRLIATAYQGAPVDFVEAQPASATSGPGSDSIRTEADSVRIEGWQDGRRCIRLDAAWNGDVSPRG</sequence>
<dbReference type="RefSeq" id="WP_143909634.1">
    <property type="nucleotide sequence ID" value="NZ_CP041765.1"/>
</dbReference>
<organism evidence="2 3">
    <name type="scientific">Tomitella fengzijianii</name>
    <dbReference type="NCBI Taxonomy" id="2597660"/>
    <lineage>
        <taxon>Bacteria</taxon>
        <taxon>Bacillati</taxon>
        <taxon>Actinomycetota</taxon>
        <taxon>Actinomycetes</taxon>
        <taxon>Mycobacteriales</taxon>
        <taxon>Tomitella</taxon>
    </lineage>
</organism>
<dbReference type="Proteomes" id="UP000317344">
    <property type="component" value="Chromosome"/>
</dbReference>
<dbReference type="OrthoDB" id="7183822at2"/>
<feature type="compositionally biased region" description="Gly residues" evidence="1">
    <location>
        <begin position="1"/>
        <end position="16"/>
    </location>
</feature>
<gene>
    <name evidence="2" type="ORF">FO059_14035</name>
</gene>
<keyword evidence="3" id="KW-1185">Reference proteome</keyword>
<dbReference type="PANTHER" id="PTHR28152">
    <property type="entry name" value="HYDROXYACYL-THIOESTER DEHYDRATASE TYPE 2, MITOCHONDRIAL"/>
    <property type="match status" value="1"/>
</dbReference>
<evidence type="ECO:0000313" key="3">
    <source>
        <dbReference type="Proteomes" id="UP000317344"/>
    </source>
</evidence>